<name>A0ABW4ZMY0_9SPHI</name>
<comment type="caution">
    <text evidence="1">The sequence shown here is derived from an EMBL/GenBank/DDBJ whole genome shotgun (WGS) entry which is preliminary data.</text>
</comment>
<evidence type="ECO:0000313" key="1">
    <source>
        <dbReference type="EMBL" id="MFD2163244.1"/>
    </source>
</evidence>
<accession>A0ABW4ZMY0</accession>
<gene>
    <name evidence="1" type="ORF">ACFSJU_12635</name>
</gene>
<evidence type="ECO:0008006" key="3">
    <source>
        <dbReference type="Google" id="ProtNLM"/>
    </source>
</evidence>
<evidence type="ECO:0000313" key="2">
    <source>
        <dbReference type="Proteomes" id="UP001597387"/>
    </source>
</evidence>
<organism evidence="1 2">
    <name type="scientific">Paradesertivirga mongoliensis</name>
    <dbReference type="NCBI Taxonomy" id="2100740"/>
    <lineage>
        <taxon>Bacteria</taxon>
        <taxon>Pseudomonadati</taxon>
        <taxon>Bacteroidota</taxon>
        <taxon>Sphingobacteriia</taxon>
        <taxon>Sphingobacteriales</taxon>
        <taxon>Sphingobacteriaceae</taxon>
        <taxon>Paradesertivirga</taxon>
    </lineage>
</organism>
<dbReference type="SUPFAM" id="SSF117070">
    <property type="entry name" value="LEA14-like"/>
    <property type="match status" value="1"/>
</dbReference>
<keyword evidence="2" id="KW-1185">Reference proteome</keyword>
<sequence length="202" mass="22416">MKKIAFLALAILPFFGCTGLNKQVSQIKALEDCKYEISSVDSITVANVNVKEFLGKDKVDLIKMPRIALALLRKNVPLRGRVNLVINNPSDRLAAINQFEYKVLVKNREIAGGFVNQKIAVSPHGGTFTVPVHINSNVYEVLSDDKAMDAVYDFIIGSGDETKERKGNVTIKIKPTLDFGNKKIEYPGFITIDKEISSKNLF</sequence>
<protein>
    <recommendedName>
        <fullName evidence="3">Late embryogenesis abundant protein</fullName>
    </recommendedName>
</protein>
<reference evidence="2" key="1">
    <citation type="journal article" date="2019" name="Int. J. Syst. Evol. Microbiol.">
        <title>The Global Catalogue of Microorganisms (GCM) 10K type strain sequencing project: providing services to taxonomists for standard genome sequencing and annotation.</title>
        <authorList>
            <consortium name="The Broad Institute Genomics Platform"/>
            <consortium name="The Broad Institute Genome Sequencing Center for Infectious Disease"/>
            <person name="Wu L."/>
            <person name="Ma J."/>
        </authorList>
    </citation>
    <scope>NUCLEOTIDE SEQUENCE [LARGE SCALE GENOMIC DNA]</scope>
    <source>
        <strain evidence="2">KCTC 42217</strain>
    </source>
</reference>
<dbReference type="Proteomes" id="UP001597387">
    <property type="component" value="Unassembled WGS sequence"/>
</dbReference>
<proteinExistence type="predicted"/>
<dbReference type="EMBL" id="JBHUHZ010000002">
    <property type="protein sequence ID" value="MFD2163244.1"/>
    <property type="molecule type" value="Genomic_DNA"/>
</dbReference>
<dbReference type="RefSeq" id="WP_255901197.1">
    <property type="nucleotide sequence ID" value="NZ_JAFMZO010000002.1"/>
</dbReference>
<dbReference type="Gene3D" id="2.60.40.1820">
    <property type="match status" value="1"/>
</dbReference>